<evidence type="ECO:0000313" key="8">
    <source>
        <dbReference type="Proteomes" id="UP000231932"/>
    </source>
</evidence>
<evidence type="ECO:0000256" key="5">
    <source>
        <dbReference type="ARBA" id="ARBA00023136"/>
    </source>
</evidence>
<feature type="transmembrane region" description="Helical" evidence="6">
    <location>
        <begin position="73"/>
        <end position="95"/>
    </location>
</feature>
<sequence>MSGRCRSTVWMGMVHNIVAYETAGSLLGLGMSVWQALATVVVANVILILAMWVNSVAGAKYGIPFPVLVRASFGHQAAQIPVLIRAFVAIFWFAVQSWAGSKAVGAVLGLLIPGWAALGDVHVLGMGLNDALAYAVFWVLHAYVISHGMERVKFFELWAGPLVIVLGLGLVTWALVAAHGVGPLFAEPSKLTNGQFWHVFFLSVTGLIGVWATLVLNIPDFTRFARSQKDQVVGQAIGLPGTAIVFAVMSIIITSGTIVVFGRPIWDPVELLKQFHNPVILILGSFSLLVATLSVNVAANVVSPAYDLINLFPKKLNFVKAGMLSIVIALFFAPWLWFDNANTIFAILGAIGGTLGPVAGIMIGDFYFVRRRNYDMAAFYSRNGPYSYSNGWNFRALVAMGIGTILSLIGLFVPALSGLYAYSWFLGVGAGLIVYVFLMRPRESVVALSQASSEVD</sequence>
<feature type="transmembrane region" description="Helical" evidence="6">
    <location>
        <begin position="196"/>
        <end position="216"/>
    </location>
</feature>
<feature type="transmembrane region" description="Helical" evidence="6">
    <location>
        <begin position="33"/>
        <end position="53"/>
    </location>
</feature>
<feature type="transmembrane region" description="Helical" evidence="6">
    <location>
        <begin position="281"/>
        <end position="306"/>
    </location>
</feature>
<dbReference type="Proteomes" id="UP000231932">
    <property type="component" value="Chromosome"/>
</dbReference>
<feature type="transmembrane region" description="Helical" evidence="6">
    <location>
        <begin position="157"/>
        <end position="176"/>
    </location>
</feature>
<protein>
    <submittedName>
        <fullName evidence="7">Nitrate reductase</fullName>
    </submittedName>
</protein>
<dbReference type="OrthoDB" id="9780088at2"/>
<evidence type="ECO:0000313" key="7">
    <source>
        <dbReference type="EMBL" id="ATY84598.1"/>
    </source>
</evidence>
<dbReference type="EMBL" id="CP024955">
    <property type="protein sequence ID" value="ATY84598.1"/>
    <property type="molecule type" value="Genomic_DNA"/>
</dbReference>
<keyword evidence="8" id="KW-1185">Reference proteome</keyword>
<dbReference type="PANTHER" id="PTHR30618">
    <property type="entry name" value="NCS1 FAMILY PURINE/PYRIMIDINE TRANSPORTER"/>
    <property type="match status" value="1"/>
</dbReference>
<keyword evidence="5 6" id="KW-0472">Membrane</keyword>
<keyword evidence="3 6" id="KW-0812">Transmembrane</keyword>
<keyword evidence="4 6" id="KW-1133">Transmembrane helix</keyword>
<name>A0A2K8N5J6_9BACL</name>
<dbReference type="CDD" id="cd11485">
    <property type="entry name" value="SLC-NCS1sbd_YbbW-like"/>
    <property type="match status" value="1"/>
</dbReference>
<evidence type="ECO:0000256" key="6">
    <source>
        <dbReference type="SAM" id="Phobius"/>
    </source>
</evidence>
<comment type="subcellular location">
    <subcellularLocation>
        <location evidence="1">Membrane</location>
        <topology evidence="1">Multi-pass membrane protein</topology>
    </subcellularLocation>
</comment>
<feature type="transmembrane region" description="Helical" evidence="6">
    <location>
        <begin position="419"/>
        <end position="438"/>
    </location>
</feature>
<feature type="transmembrane region" description="Helical" evidence="6">
    <location>
        <begin position="344"/>
        <end position="369"/>
    </location>
</feature>
<dbReference type="GO" id="GO:0015205">
    <property type="term" value="F:nucleobase transmembrane transporter activity"/>
    <property type="evidence" value="ECO:0007669"/>
    <property type="project" value="TreeGrafter"/>
</dbReference>
<organism evidence="7 8">
    <name type="scientific">Kyrpidia spormannii</name>
    <dbReference type="NCBI Taxonomy" id="2055160"/>
    <lineage>
        <taxon>Bacteria</taxon>
        <taxon>Bacillati</taxon>
        <taxon>Bacillota</taxon>
        <taxon>Bacilli</taxon>
        <taxon>Bacillales</taxon>
        <taxon>Alicyclobacillaceae</taxon>
        <taxon>Kyrpidia</taxon>
    </lineage>
</organism>
<dbReference type="InterPro" id="IPR045225">
    <property type="entry name" value="Uracil/uridine/allantoin_perm"/>
</dbReference>
<feature type="transmembrane region" description="Helical" evidence="6">
    <location>
        <begin position="318"/>
        <end position="338"/>
    </location>
</feature>
<evidence type="ECO:0000256" key="4">
    <source>
        <dbReference type="ARBA" id="ARBA00022989"/>
    </source>
</evidence>
<feature type="transmembrane region" description="Helical" evidence="6">
    <location>
        <begin position="124"/>
        <end position="145"/>
    </location>
</feature>
<dbReference type="PANTHER" id="PTHR30618:SF0">
    <property type="entry name" value="PURINE-URACIL PERMEASE NCS1"/>
    <property type="match status" value="1"/>
</dbReference>
<dbReference type="Gene3D" id="1.10.4160.10">
    <property type="entry name" value="Hydantoin permease"/>
    <property type="match status" value="1"/>
</dbReference>
<evidence type="ECO:0000256" key="1">
    <source>
        <dbReference type="ARBA" id="ARBA00004141"/>
    </source>
</evidence>
<feature type="transmembrane region" description="Helical" evidence="6">
    <location>
        <begin position="237"/>
        <end position="261"/>
    </location>
</feature>
<accession>A0A2K8N5J6</accession>
<dbReference type="GO" id="GO:0005886">
    <property type="term" value="C:plasma membrane"/>
    <property type="evidence" value="ECO:0007669"/>
    <property type="project" value="TreeGrafter"/>
</dbReference>
<gene>
    <name evidence="7" type="ORF">CVV65_06260</name>
</gene>
<feature type="transmembrane region" description="Helical" evidence="6">
    <location>
        <begin position="392"/>
        <end position="413"/>
    </location>
</feature>
<dbReference type="Pfam" id="PF02133">
    <property type="entry name" value="Transp_cyt_pur"/>
    <property type="match status" value="1"/>
</dbReference>
<dbReference type="InterPro" id="IPR001248">
    <property type="entry name" value="Pur-cyt_permease"/>
</dbReference>
<evidence type="ECO:0000256" key="3">
    <source>
        <dbReference type="ARBA" id="ARBA00022692"/>
    </source>
</evidence>
<reference evidence="8" key="1">
    <citation type="submission" date="2017-11" db="EMBL/GenBank/DDBJ databases">
        <title>Complete Genome Sequence of Kyrpidia sp. Strain EA-1, a thermophilic, hydrogen-oxidizing Bacterium, isolated from the Azores.</title>
        <authorList>
            <person name="Reiner J.E."/>
            <person name="Lapp C.J."/>
            <person name="Bunk B."/>
            <person name="Gescher J."/>
        </authorList>
    </citation>
    <scope>NUCLEOTIDE SEQUENCE [LARGE SCALE GENOMIC DNA]</scope>
    <source>
        <strain evidence="8">EA-1</strain>
    </source>
</reference>
<evidence type="ECO:0000256" key="2">
    <source>
        <dbReference type="ARBA" id="ARBA00008974"/>
    </source>
</evidence>
<dbReference type="AlphaFoldDB" id="A0A2K8N5J6"/>
<dbReference type="KEGG" id="kyr:CVV65_06260"/>
<proteinExistence type="inferred from homology"/>
<comment type="similarity">
    <text evidence="2">Belongs to the purine-cytosine permease (2.A.39) family.</text>
</comment>